<accession>A0A1G4XUS5</accession>
<dbReference type="GO" id="GO:0055130">
    <property type="term" value="P:D-alanine catabolic process"/>
    <property type="evidence" value="ECO:0007669"/>
    <property type="project" value="UniProtKB-UniPathway"/>
</dbReference>
<dbReference type="GO" id="GO:0008718">
    <property type="term" value="F:D-amino-acid dehydrogenase activity"/>
    <property type="evidence" value="ECO:0007669"/>
    <property type="project" value="UniProtKB-UniRule"/>
</dbReference>
<dbReference type="EC" id="1.4.99.-" evidence="9"/>
<reference evidence="11 12" key="1">
    <citation type="submission" date="2016-10" db="EMBL/GenBank/DDBJ databases">
        <authorList>
            <person name="Varghese N."/>
            <person name="Submissions S."/>
        </authorList>
    </citation>
    <scope>NUCLEOTIDE SEQUENCE [LARGE SCALE GENOMIC DNA]</scope>
    <source>
        <strain evidence="11 12">CGMCC 1.12102</strain>
    </source>
</reference>
<evidence type="ECO:0000259" key="10">
    <source>
        <dbReference type="Pfam" id="PF01266"/>
    </source>
</evidence>
<evidence type="ECO:0000313" key="11">
    <source>
        <dbReference type="EMBL" id="SCX44957.1"/>
    </source>
</evidence>
<dbReference type="AlphaFoldDB" id="A0A1G4XUS5"/>
<dbReference type="InterPro" id="IPR006076">
    <property type="entry name" value="FAD-dep_OxRdtase"/>
</dbReference>
<dbReference type="GO" id="GO:0005737">
    <property type="term" value="C:cytoplasm"/>
    <property type="evidence" value="ECO:0007669"/>
    <property type="project" value="TreeGrafter"/>
</dbReference>
<comment type="similarity">
    <text evidence="3 9">Belongs to the DadA oxidoreductase family.</text>
</comment>
<evidence type="ECO:0000256" key="8">
    <source>
        <dbReference type="ARBA" id="ARBA00071847"/>
    </source>
</evidence>
<evidence type="ECO:0000313" key="12">
    <source>
        <dbReference type="Proteomes" id="UP000183569"/>
    </source>
</evidence>
<comment type="caution">
    <text evidence="11">The sequence shown here is derived from an EMBL/GenBank/DDBJ whole genome shotgun (WGS) entry which is preliminary data.</text>
</comment>
<keyword evidence="6 9" id="KW-0560">Oxidoreductase</keyword>
<dbReference type="Gene3D" id="3.30.9.10">
    <property type="entry name" value="D-Amino Acid Oxidase, subunit A, domain 2"/>
    <property type="match status" value="1"/>
</dbReference>
<proteinExistence type="inferred from homology"/>
<feature type="binding site" evidence="9">
    <location>
        <begin position="3"/>
        <end position="17"/>
    </location>
    <ligand>
        <name>FAD</name>
        <dbReference type="ChEBI" id="CHEBI:57692"/>
    </ligand>
</feature>
<dbReference type="Pfam" id="PF01266">
    <property type="entry name" value="DAO"/>
    <property type="match status" value="1"/>
</dbReference>
<dbReference type="SUPFAM" id="SSF54373">
    <property type="entry name" value="FAD-linked reductases, C-terminal domain"/>
    <property type="match status" value="1"/>
</dbReference>
<comment type="cofactor">
    <cofactor evidence="1 9">
        <name>FAD</name>
        <dbReference type="ChEBI" id="CHEBI:57692"/>
    </cofactor>
</comment>
<evidence type="ECO:0000256" key="4">
    <source>
        <dbReference type="ARBA" id="ARBA00022630"/>
    </source>
</evidence>
<evidence type="ECO:0000256" key="3">
    <source>
        <dbReference type="ARBA" id="ARBA00009410"/>
    </source>
</evidence>
<name>A0A1G4XUS5_9ENTR</name>
<gene>
    <name evidence="9" type="primary">dadA</name>
    <name evidence="11" type="ORF">SAMN02927897_01476</name>
</gene>
<evidence type="ECO:0000256" key="9">
    <source>
        <dbReference type="HAMAP-Rule" id="MF_01202"/>
    </source>
</evidence>
<dbReference type="SUPFAM" id="SSF51905">
    <property type="entry name" value="FAD/NAD(P)-binding domain"/>
    <property type="match status" value="1"/>
</dbReference>
<evidence type="ECO:0000256" key="5">
    <source>
        <dbReference type="ARBA" id="ARBA00022827"/>
    </source>
</evidence>
<sequence length="432" mass="47508">MRVVVLGSGVVGVTSAWYLRQAGHDVTVIDRQPGPAQETSAGNAGQISPGYAAPWAAPGVPLKAIKWMFQRHAPLAISLDGTSSQLKWMWQMLRNCDTRHYMENKGRMVRLAEYSRDCLKLLRETTGIQYEGRQGGTLQLFRTAEQYENATRDIAVLQDAGVPYQLLESARLAEVEPALAEVAHKLTGGLRLPNDETGDCQLFTQQLAQMAAQAGVEFRFNTPVDRLLYEGENIYGVKCGEEVVKADAYVMAFGSWSTGLLKNIVDIPVYPLKGYSLTIPIAEEDGAPVSTILDETYKIAITRFDQRIRVGGMAEIVGFNTELLKPRRETLEMVVRDLFPRGGFVEQATFWTGLRPMTPDGTPVVGRTPYKNLWLNTGHGTLGWTMACGSGQLLSDLMSGSTPAIAADDLSVARYMPGFTPMRAQHLHGAHN</sequence>
<dbReference type="EMBL" id="FMUI01000003">
    <property type="protein sequence ID" value="SCX44957.1"/>
    <property type="molecule type" value="Genomic_DNA"/>
</dbReference>
<dbReference type="NCBIfam" id="NF001933">
    <property type="entry name" value="PRK00711.1"/>
    <property type="match status" value="1"/>
</dbReference>
<protein>
    <recommendedName>
        <fullName evidence="8 9">D-amino acid dehydrogenase</fullName>
        <ecNumber evidence="9">1.4.99.-</ecNumber>
    </recommendedName>
</protein>
<dbReference type="FunFam" id="3.50.50.60:FF:000020">
    <property type="entry name" value="D-amino acid dehydrogenase"/>
    <property type="match status" value="1"/>
</dbReference>
<comment type="pathway">
    <text evidence="2">Amino-acid degradation; D-alanine degradation; NH(3) and pyruvate from D-alanine: step 1/1.</text>
</comment>
<dbReference type="UniPathway" id="UPA00043">
    <property type="reaction ID" value="UER00498"/>
</dbReference>
<dbReference type="InterPro" id="IPR036188">
    <property type="entry name" value="FAD/NAD-bd_sf"/>
</dbReference>
<keyword evidence="4 9" id="KW-0285">Flavoprotein</keyword>
<dbReference type="HAMAP" id="MF_01202">
    <property type="entry name" value="DadA"/>
    <property type="match status" value="1"/>
</dbReference>
<evidence type="ECO:0000256" key="2">
    <source>
        <dbReference type="ARBA" id="ARBA00004960"/>
    </source>
</evidence>
<evidence type="ECO:0000256" key="7">
    <source>
        <dbReference type="ARBA" id="ARBA00047884"/>
    </source>
</evidence>
<dbReference type="GO" id="GO:0005886">
    <property type="term" value="C:plasma membrane"/>
    <property type="evidence" value="ECO:0007669"/>
    <property type="project" value="TreeGrafter"/>
</dbReference>
<keyword evidence="5 9" id="KW-0274">FAD</keyword>
<dbReference type="Gene3D" id="3.50.50.60">
    <property type="entry name" value="FAD/NAD(P)-binding domain"/>
    <property type="match status" value="2"/>
</dbReference>
<comment type="function">
    <text evidence="9">Oxidative deamination of D-amino acids.</text>
</comment>
<dbReference type="PANTHER" id="PTHR13847">
    <property type="entry name" value="SARCOSINE DEHYDROGENASE-RELATED"/>
    <property type="match status" value="1"/>
</dbReference>
<dbReference type="InterPro" id="IPR023080">
    <property type="entry name" value="DadA"/>
</dbReference>
<evidence type="ECO:0000256" key="6">
    <source>
        <dbReference type="ARBA" id="ARBA00023002"/>
    </source>
</evidence>
<dbReference type="Proteomes" id="UP000183569">
    <property type="component" value="Unassembled WGS sequence"/>
</dbReference>
<dbReference type="PANTHER" id="PTHR13847:SF280">
    <property type="entry name" value="D-AMINO ACID DEHYDROGENASE"/>
    <property type="match status" value="1"/>
</dbReference>
<comment type="catalytic activity">
    <reaction evidence="7 9">
        <text>a D-alpha-amino acid + A + H2O = a 2-oxocarboxylate + AH2 + NH4(+)</text>
        <dbReference type="Rhea" id="RHEA:18125"/>
        <dbReference type="ChEBI" id="CHEBI:13193"/>
        <dbReference type="ChEBI" id="CHEBI:15377"/>
        <dbReference type="ChEBI" id="CHEBI:17499"/>
        <dbReference type="ChEBI" id="CHEBI:28938"/>
        <dbReference type="ChEBI" id="CHEBI:35179"/>
        <dbReference type="ChEBI" id="CHEBI:59871"/>
    </reaction>
</comment>
<feature type="domain" description="FAD dependent oxidoreductase" evidence="10">
    <location>
        <begin position="2"/>
        <end position="397"/>
    </location>
</feature>
<evidence type="ECO:0000256" key="1">
    <source>
        <dbReference type="ARBA" id="ARBA00001974"/>
    </source>
</evidence>
<organism evidence="11 12">
    <name type="scientific">Kosakonia sacchari</name>
    <dbReference type="NCBI Taxonomy" id="1158459"/>
    <lineage>
        <taxon>Bacteria</taxon>
        <taxon>Pseudomonadati</taxon>
        <taxon>Pseudomonadota</taxon>
        <taxon>Gammaproteobacteria</taxon>
        <taxon>Enterobacterales</taxon>
        <taxon>Enterobacteriaceae</taxon>
        <taxon>Kosakonia</taxon>
    </lineage>
</organism>